<keyword evidence="2" id="KW-1185">Reference proteome</keyword>
<protein>
    <submittedName>
        <fullName evidence="1">Uncharacterized protein</fullName>
    </submittedName>
</protein>
<proteinExistence type="predicted"/>
<reference evidence="1 2" key="1">
    <citation type="journal article" date="2019" name="Nat. Ecol. Evol.">
        <title>Megaphylogeny resolves global patterns of mushroom evolution.</title>
        <authorList>
            <person name="Varga T."/>
            <person name="Krizsan K."/>
            <person name="Foldi C."/>
            <person name="Dima B."/>
            <person name="Sanchez-Garcia M."/>
            <person name="Sanchez-Ramirez S."/>
            <person name="Szollosi G.J."/>
            <person name="Szarkandi J.G."/>
            <person name="Papp V."/>
            <person name="Albert L."/>
            <person name="Andreopoulos W."/>
            <person name="Angelini C."/>
            <person name="Antonin V."/>
            <person name="Barry K.W."/>
            <person name="Bougher N.L."/>
            <person name="Buchanan P."/>
            <person name="Buyck B."/>
            <person name="Bense V."/>
            <person name="Catcheside P."/>
            <person name="Chovatia M."/>
            <person name="Cooper J."/>
            <person name="Damon W."/>
            <person name="Desjardin D."/>
            <person name="Finy P."/>
            <person name="Geml J."/>
            <person name="Haridas S."/>
            <person name="Hughes K."/>
            <person name="Justo A."/>
            <person name="Karasinski D."/>
            <person name="Kautmanova I."/>
            <person name="Kiss B."/>
            <person name="Kocsube S."/>
            <person name="Kotiranta H."/>
            <person name="LaButti K.M."/>
            <person name="Lechner B.E."/>
            <person name="Liimatainen K."/>
            <person name="Lipzen A."/>
            <person name="Lukacs Z."/>
            <person name="Mihaltcheva S."/>
            <person name="Morgado L.N."/>
            <person name="Niskanen T."/>
            <person name="Noordeloos M.E."/>
            <person name="Ohm R.A."/>
            <person name="Ortiz-Santana B."/>
            <person name="Ovrebo C."/>
            <person name="Racz N."/>
            <person name="Riley R."/>
            <person name="Savchenko A."/>
            <person name="Shiryaev A."/>
            <person name="Soop K."/>
            <person name="Spirin V."/>
            <person name="Szebenyi C."/>
            <person name="Tomsovsky M."/>
            <person name="Tulloss R.E."/>
            <person name="Uehling J."/>
            <person name="Grigoriev I.V."/>
            <person name="Vagvolgyi C."/>
            <person name="Papp T."/>
            <person name="Martin F.M."/>
            <person name="Miettinen O."/>
            <person name="Hibbett D.S."/>
            <person name="Nagy L.G."/>
        </authorList>
    </citation>
    <scope>NUCLEOTIDE SEQUENCE [LARGE SCALE GENOMIC DNA]</scope>
    <source>
        <strain evidence="1 2">NL-1719</strain>
    </source>
</reference>
<organism evidence="1 2">
    <name type="scientific">Pluteus cervinus</name>
    <dbReference type="NCBI Taxonomy" id="181527"/>
    <lineage>
        <taxon>Eukaryota</taxon>
        <taxon>Fungi</taxon>
        <taxon>Dikarya</taxon>
        <taxon>Basidiomycota</taxon>
        <taxon>Agaricomycotina</taxon>
        <taxon>Agaricomycetes</taxon>
        <taxon>Agaricomycetidae</taxon>
        <taxon>Agaricales</taxon>
        <taxon>Pluteineae</taxon>
        <taxon>Pluteaceae</taxon>
        <taxon>Pluteus</taxon>
    </lineage>
</organism>
<evidence type="ECO:0000313" key="1">
    <source>
        <dbReference type="EMBL" id="TFK72742.1"/>
    </source>
</evidence>
<dbReference type="EMBL" id="ML208282">
    <property type="protein sequence ID" value="TFK72742.1"/>
    <property type="molecule type" value="Genomic_DNA"/>
</dbReference>
<evidence type="ECO:0000313" key="2">
    <source>
        <dbReference type="Proteomes" id="UP000308600"/>
    </source>
</evidence>
<accession>A0ACD3B6X7</accession>
<dbReference type="Proteomes" id="UP000308600">
    <property type="component" value="Unassembled WGS sequence"/>
</dbReference>
<sequence>MVQTNVEEQYGCSKTIYADCFSLWSRGEDAGSPGGTYILQTHYLFLLLFSCFVVGHWFGNKLACPALAYLRSILRTPHLVV</sequence>
<gene>
    <name evidence="1" type="ORF">BDN72DRAFT_295893</name>
</gene>
<name>A0ACD3B6X7_9AGAR</name>